<comment type="caution">
    <text evidence="2">The sequence shown here is derived from an EMBL/GenBank/DDBJ whole genome shotgun (WGS) entry which is preliminary data.</text>
</comment>
<name>A0ABD6AX82_9EURY</name>
<dbReference type="EMBL" id="JBHUDC010000007">
    <property type="protein sequence ID" value="MFD1514515.1"/>
    <property type="molecule type" value="Genomic_DNA"/>
</dbReference>
<evidence type="ECO:0000313" key="3">
    <source>
        <dbReference type="Proteomes" id="UP001597187"/>
    </source>
</evidence>
<evidence type="ECO:0000313" key="2">
    <source>
        <dbReference type="EMBL" id="MFD1514515.1"/>
    </source>
</evidence>
<dbReference type="Proteomes" id="UP001597187">
    <property type="component" value="Unassembled WGS sequence"/>
</dbReference>
<sequence>MNRRDVLRSGCLGLGVALAGCLGGFEQTSAWRDPPLVENRPQAVYVPAITEGMRLVDETTIGPYGVSLSYSYPHRFWNVASTAREKVVVTAEDAIHLMVTVWDRETNHVIPSSGVSLEIRQDEALVSQEVIYPMLSQQMGFHYGANFELEGEGMYEARVSVGGLSTTQTGEFEGRFDEPLSVEVPFGFDTDRLYELSNRRLGERKGRRDAIAPMDMGIPTGKIPDATTGTLLGTGTSGDAQFAARLISDEPRFGDDPYLAVIACTPYNRTVLPMMHLEASITTPDGQQTVPLQETLDPDIGYHYGTGLSGDASIDRVELTTVLPPQVARHDGYETAFFEMPPVVIDE</sequence>
<dbReference type="Pfam" id="PF24041">
    <property type="entry name" value="DUF7350"/>
    <property type="match status" value="1"/>
</dbReference>
<protein>
    <submittedName>
        <fullName evidence="2">Iron transporter</fullName>
    </submittedName>
</protein>
<keyword evidence="3" id="KW-1185">Reference proteome</keyword>
<organism evidence="2 3">
    <name type="scientific">Halomarina rubra</name>
    <dbReference type="NCBI Taxonomy" id="2071873"/>
    <lineage>
        <taxon>Archaea</taxon>
        <taxon>Methanobacteriati</taxon>
        <taxon>Methanobacteriota</taxon>
        <taxon>Stenosarchaea group</taxon>
        <taxon>Halobacteria</taxon>
        <taxon>Halobacteriales</taxon>
        <taxon>Natronomonadaceae</taxon>
        <taxon>Halomarina</taxon>
    </lineage>
</organism>
<dbReference type="RefSeq" id="WP_250874445.1">
    <property type="nucleotide sequence ID" value="NZ_JALXFV010000007.1"/>
</dbReference>
<evidence type="ECO:0000259" key="1">
    <source>
        <dbReference type="Pfam" id="PF24041"/>
    </source>
</evidence>
<dbReference type="AlphaFoldDB" id="A0ABD6AX82"/>
<gene>
    <name evidence="2" type="ORF">ACFSBT_14635</name>
</gene>
<dbReference type="InterPro" id="IPR038482">
    <property type="entry name" value="Tp34-type_sf"/>
</dbReference>
<dbReference type="InterPro" id="IPR055774">
    <property type="entry name" value="DUF7350"/>
</dbReference>
<dbReference type="Gene3D" id="2.60.40.2480">
    <property type="entry name" value="Periplasmic metal-binding protein Tp34-type"/>
    <property type="match status" value="1"/>
</dbReference>
<proteinExistence type="predicted"/>
<accession>A0ABD6AX82</accession>
<dbReference type="PROSITE" id="PS51257">
    <property type="entry name" value="PROKAR_LIPOPROTEIN"/>
    <property type="match status" value="1"/>
</dbReference>
<feature type="domain" description="DUF7350" evidence="1">
    <location>
        <begin position="226"/>
        <end position="344"/>
    </location>
</feature>
<reference evidence="2 3" key="1">
    <citation type="journal article" date="2019" name="Int. J. Syst. Evol. Microbiol.">
        <title>The Global Catalogue of Microorganisms (GCM) 10K type strain sequencing project: providing services to taxonomists for standard genome sequencing and annotation.</title>
        <authorList>
            <consortium name="The Broad Institute Genomics Platform"/>
            <consortium name="The Broad Institute Genome Sequencing Center for Infectious Disease"/>
            <person name="Wu L."/>
            <person name="Ma J."/>
        </authorList>
    </citation>
    <scope>NUCLEOTIDE SEQUENCE [LARGE SCALE GENOMIC DNA]</scope>
    <source>
        <strain evidence="2 3">CGMCC 1.12563</strain>
    </source>
</reference>